<dbReference type="Proteomes" id="UP000322234">
    <property type="component" value="Unassembled WGS sequence"/>
</dbReference>
<evidence type="ECO:0000313" key="2">
    <source>
        <dbReference type="Proteomes" id="UP000322234"/>
    </source>
</evidence>
<name>A0A6B0RGL1_9CETA</name>
<keyword evidence="2" id="KW-1185">Reference proteome</keyword>
<sequence>MGEQDEAEMEDLGKLELYAKPTGDDSAGMRAVPSDWLSLERGEGQGEALRPEAPALAAGSMVSVSGALFNEPSTGVPALLTTVGSPSANAEDAGSIGRRNNCFIFCIRINQSFPRYLTTHKTQQTLKRHCCNRITSEKSICIMCQSSYSAEFPLHMMKDSLNGTQNTLPILEPVSLSDFRTQCRGLKVDLDSGEE</sequence>
<reference evidence="1" key="1">
    <citation type="submission" date="2019-10" db="EMBL/GenBank/DDBJ databases">
        <title>The sequence and de novo assembly of the wild yak genome.</title>
        <authorList>
            <person name="Liu Y."/>
        </authorList>
    </citation>
    <scope>NUCLEOTIDE SEQUENCE [LARGE SCALE GENOMIC DNA]</scope>
    <source>
        <strain evidence="1">WY2019</strain>
    </source>
</reference>
<protein>
    <submittedName>
        <fullName evidence="1">Uncharacterized protein</fullName>
    </submittedName>
</protein>
<dbReference type="AlphaFoldDB" id="A0A6B0RGL1"/>
<organism evidence="1 2">
    <name type="scientific">Bos mutus</name>
    <name type="common">wild yak</name>
    <dbReference type="NCBI Taxonomy" id="72004"/>
    <lineage>
        <taxon>Eukaryota</taxon>
        <taxon>Metazoa</taxon>
        <taxon>Chordata</taxon>
        <taxon>Craniata</taxon>
        <taxon>Vertebrata</taxon>
        <taxon>Euteleostomi</taxon>
        <taxon>Mammalia</taxon>
        <taxon>Eutheria</taxon>
        <taxon>Laurasiatheria</taxon>
        <taxon>Artiodactyla</taxon>
        <taxon>Ruminantia</taxon>
        <taxon>Pecora</taxon>
        <taxon>Bovidae</taxon>
        <taxon>Bovinae</taxon>
        <taxon>Bos</taxon>
    </lineage>
</organism>
<dbReference type="EMBL" id="VBQZ03000044">
    <property type="protein sequence ID" value="MXQ88111.1"/>
    <property type="molecule type" value="Genomic_DNA"/>
</dbReference>
<evidence type="ECO:0000313" key="1">
    <source>
        <dbReference type="EMBL" id="MXQ88111.1"/>
    </source>
</evidence>
<gene>
    <name evidence="1" type="ORF">E5288_WYG017031</name>
</gene>
<comment type="caution">
    <text evidence="1">The sequence shown here is derived from an EMBL/GenBank/DDBJ whole genome shotgun (WGS) entry which is preliminary data.</text>
</comment>
<proteinExistence type="predicted"/>
<accession>A0A6B0RGL1</accession>